<keyword evidence="2" id="KW-0808">Transferase</keyword>
<name>A0A0P9EQW6_9ARCH</name>
<dbReference type="Proteomes" id="UP000050515">
    <property type="component" value="Unassembled WGS sequence"/>
</dbReference>
<evidence type="ECO:0000313" key="7">
    <source>
        <dbReference type="Proteomes" id="UP000050320"/>
    </source>
</evidence>
<protein>
    <recommendedName>
        <fullName evidence="4">2-oxoacid dehydrogenase acyltransferase catalytic domain-containing protein</fullName>
    </recommendedName>
</protein>
<reference evidence="6 7" key="2">
    <citation type="submission" date="2015-09" db="EMBL/GenBank/DDBJ databases">
        <title>Heavy metals and arsenic resistance mechanisms in polyextremophilic archaea of the family Ferroplasmaceae.</title>
        <authorList>
            <person name="Bulaev A.G."/>
            <person name="Kanygina A.V."/>
        </authorList>
    </citation>
    <scope>NUCLEOTIDE SEQUENCE [LARGE SCALE GENOMIC DNA]</scope>
    <source>
        <strain evidence="6 7">VT</strain>
    </source>
</reference>
<sequence length="261" mass="29383">MDSNLNDIKRLADQYNINLDSLNVDKNLLTMDYIKKYIAENFYPHVIERKPITGIRKMIADHLVSGLKESAIISLYSEILMDDFMAAYKSAGVSMNVLLIKIISNTLMHYPYMNSEIKNNEIITYDSHNIGIAVDSKIGLIVPVIRNVNTKDIKTLDNEYRELIARAKNGIIKEIDITGGTFTISNLGSLGVSYFMSIPNWPQVAILSIGRTEDKPVVLDGKIEIRKIMTASITVDHRAVDGAPAARFLSELKYNIENFRP</sequence>
<reference evidence="5 8" key="1">
    <citation type="submission" date="2015-09" db="EMBL/GenBank/DDBJ databases">
        <title>Draft genome sequence of Acidiplasma aeolicum DSM 18409.</title>
        <authorList>
            <person name="Hemp J."/>
        </authorList>
    </citation>
    <scope>NUCLEOTIDE SEQUENCE [LARGE SCALE GENOMIC DNA]</scope>
    <source>
        <strain evidence="5 8">V</strain>
    </source>
</reference>
<dbReference type="PANTHER" id="PTHR43178:SF5">
    <property type="entry name" value="LIPOAMIDE ACYLTRANSFERASE COMPONENT OF BRANCHED-CHAIN ALPHA-KETO ACID DEHYDROGENASE COMPLEX, MITOCHONDRIAL"/>
    <property type="match status" value="1"/>
</dbReference>
<dbReference type="RefSeq" id="WP_054964419.1">
    <property type="nucleotide sequence ID" value="NZ_LJCQ01000322.1"/>
</dbReference>
<dbReference type="PANTHER" id="PTHR43178">
    <property type="entry name" value="DIHYDROLIPOAMIDE ACETYLTRANSFERASE COMPONENT OF PYRUVATE DEHYDROGENASE COMPLEX"/>
    <property type="match status" value="1"/>
</dbReference>
<comment type="cofactor">
    <cofactor evidence="1">
        <name>(R)-lipoate</name>
        <dbReference type="ChEBI" id="CHEBI:83088"/>
    </cofactor>
</comment>
<keyword evidence="3" id="KW-0012">Acyltransferase</keyword>
<dbReference type="GO" id="GO:0031405">
    <property type="term" value="F:lipoic acid binding"/>
    <property type="evidence" value="ECO:0007669"/>
    <property type="project" value="TreeGrafter"/>
</dbReference>
<dbReference type="InterPro" id="IPR050743">
    <property type="entry name" value="2-oxoacid_DH_E2_comp"/>
</dbReference>
<evidence type="ECO:0000313" key="8">
    <source>
        <dbReference type="Proteomes" id="UP000050515"/>
    </source>
</evidence>
<dbReference type="GO" id="GO:0016407">
    <property type="term" value="F:acetyltransferase activity"/>
    <property type="evidence" value="ECO:0007669"/>
    <property type="project" value="TreeGrafter"/>
</dbReference>
<evidence type="ECO:0000256" key="2">
    <source>
        <dbReference type="ARBA" id="ARBA00022679"/>
    </source>
</evidence>
<dbReference type="EMBL" id="LJCQ01000322">
    <property type="protein sequence ID" value="KPV46030.1"/>
    <property type="molecule type" value="Genomic_DNA"/>
</dbReference>
<dbReference type="Proteomes" id="UP000050320">
    <property type="component" value="Unassembled WGS sequence"/>
</dbReference>
<organism evidence="5 8">
    <name type="scientific">Acidiplasma aeolicum</name>
    <dbReference type="NCBI Taxonomy" id="507754"/>
    <lineage>
        <taxon>Archaea</taxon>
        <taxon>Methanobacteriati</taxon>
        <taxon>Thermoplasmatota</taxon>
        <taxon>Thermoplasmata</taxon>
        <taxon>Thermoplasmatales</taxon>
        <taxon>Ferroplasmaceae</taxon>
        <taxon>Acidiplasma</taxon>
    </lineage>
</organism>
<dbReference type="Pfam" id="PF00198">
    <property type="entry name" value="2-oxoacid_dh"/>
    <property type="match status" value="1"/>
</dbReference>
<dbReference type="AlphaFoldDB" id="A0A0P9EQW6"/>
<evidence type="ECO:0000256" key="3">
    <source>
        <dbReference type="ARBA" id="ARBA00023315"/>
    </source>
</evidence>
<dbReference type="InterPro" id="IPR023213">
    <property type="entry name" value="CAT-like_dom_sf"/>
</dbReference>
<evidence type="ECO:0000256" key="1">
    <source>
        <dbReference type="ARBA" id="ARBA00001938"/>
    </source>
</evidence>
<dbReference type="Gene3D" id="3.30.559.10">
    <property type="entry name" value="Chloramphenicol acetyltransferase-like domain"/>
    <property type="match status" value="1"/>
</dbReference>
<proteinExistence type="predicted"/>
<evidence type="ECO:0000313" key="5">
    <source>
        <dbReference type="EMBL" id="KPV46030.1"/>
    </source>
</evidence>
<gene>
    <name evidence="6" type="ORF">AOG54_02755</name>
    <name evidence="5" type="ORF">SE19_07310</name>
</gene>
<dbReference type="PATRIC" id="fig|507754.4.peg.221"/>
<evidence type="ECO:0000313" key="6">
    <source>
        <dbReference type="EMBL" id="KQB35746.1"/>
    </source>
</evidence>
<dbReference type="GO" id="GO:0005737">
    <property type="term" value="C:cytoplasm"/>
    <property type="evidence" value="ECO:0007669"/>
    <property type="project" value="TreeGrafter"/>
</dbReference>
<keyword evidence="7" id="KW-1185">Reference proteome</keyword>
<comment type="caution">
    <text evidence="5">The sequence shown here is derived from an EMBL/GenBank/DDBJ whole genome shotgun (WGS) entry which is preliminary data.</text>
</comment>
<dbReference type="EMBL" id="LKBG01000089">
    <property type="protein sequence ID" value="KQB35746.1"/>
    <property type="molecule type" value="Genomic_DNA"/>
</dbReference>
<dbReference type="OrthoDB" id="56234at2157"/>
<accession>A0A0P9EQW6</accession>
<dbReference type="SUPFAM" id="SSF52777">
    <property type="entry name" value="CoA-dependent acyltransferases"/>
    <property type="match status" value="1"/>
</dbReference>
<evidence type="ECO:0000259" key="4">
    <source>
        <dbReference type="Pfam" id="PF00198"/>
    </source>
</evidence>
<dbReference type="InterPro" id="IPR001078">
    <property type="entry name" value="2-oxoacid_DH_actylTfrase"/>
</dbReference>
<feature type="domain" description="2-oxoacid dehydrogenase acyltransferase catalytic" evidence="4">
    <location>
        <begin position="48"/>
        <end position="259"/>
    </location>
</feature>